<sequence>MLGRSSWTTSSASTPPTAASIFYTQWTREQSSSKLYRAFARGYARPIVLAGVLKVVYLALQFIRPLLVKHLVIYLGAPSKSLSIGLHYTLAVLTSGSLESLALRHNYFGCYKGGLRLRSAVVMAIAVTCVFMCNELGLAFFGGVGVLCLLVPTTWVLTNIMRVYVSLHIVSSIAYLDVCNGLVHAPRTFFDTTPLGRILNCLSKDVYVLDEQLPKSIHNVVGTTRVYVGPSCALQRLDTPPCVFDETLDGFVSMRAYHIEDIWRASHARLVDRNQRAHFLSVSTTSWDEFRRLQAGVALSYCPSIPIHWLVPTYMELQLHMSVSVERLDANAALDNQDNVDSNDPATVAADHLDFESVHLHSARALHASTTTSA</sequence>
<dbReference type="Gene3D" id="1.20.1560.10">
    <property type="entry name" value="ABC transporter type 1, transmembrane domain"/>
    <property type="match status" value="1"/>
</dbReference>
<keyword evidence="7 8" id="KW-0472">Membrane</keyword>
<dbReference type="GO" id="GO:0012505">
    <property type="term" value="C:endomembrane system"/>
    <property type="evidence" value="ECO:0007669"/>
    <property type="project" value="UniProtKB-SubCell"/>
</dbReference>
<evidence type="ECO:0000313" key="9">
    <source>
        <dbReference type="EMBL" id="KDO19398.1"/>
    </source>
</evidence>
<reference evidence="9 10" key="1">
    <citation type="journal article" date="2013" name="PLoS Genet.">
        <title>Distinctive expansion of potential virulence genes in the genome of the oomycete fish pathogen Saprolegnia parasitica.</title>
        <authorList>
            <person name="Jiang R.H."/>
            <person name="de Bruijn I."/>
            <person name="Haas B.J."/>
            <person name="Belmonte R."/>
            <person name="Lobach L."/>
            <person name="Christie J."/>
            <person name="van den Ackerveken G."/>
            <person name="Bottin A."/>
            <person name="Bulone V."/>
            <person name="Diaz-Moreno S.M."/>
            <person name="Dumas B."/>
            <person name="Fan L."/>
            <person name="Gaulin E."/>
            <person name="Govers F."/>
            <person name="Grenville-Briggs L.J."/>
            <person name="Horner N.R."/>
            <person name="Levin J.Z."/>
            <person name="Mammella M."/>
            <person name="Meijer H.J."/>
            <person name="Morris P."/>
            <person name="Nusbaum C."/>
            <person name="Oome S."/>
            <person name="Phillips A.J."/>
            <person name="van Rooyen D."/>
            <person name="Rzeszutek E."/>
            <person name="Saraiva M."/>
            <person name="Secombes C.J."/>
            <person name="Seidl M.F."/>
            <person name="Snel B."/>
            <person name="Stassen J.H."/>
            <person name="Sykes S."/>
            <person name="Tripathy S."/>
            <person name="van den Berg H."/>
            <person name="Vega-Arreguin J.C."/>
            <person name="Wawra S."/>
            <person name="Young S.K."/>
            <person name="Zeng Q."/>
            <person name="Dieguez-Uribeondo J."/>
            <person name="Russ C."/>
            <person name="Tyler B.M."/>
            <person name="van West P."/>
        </authorList>
    </citation>
    <scope>NUCLEOTIDE SEQUENCE [LARGE SCALE GENOMIC DNA]</scope>
    <source>
        <strain evidence="9 10">CBS 223.65</strain>
    </source>
</reference>
<proteinExistence type="predicted"/>
<keyword evidence="6 8" id="KW-1133">Transmembrane helix</keyword>
<evidence type="ECO:0000256" key="7">
    <source>
        <dbReference type="ARBA" id="ARBA00023136"/>
    </source>
</evidence>
<keyword evidence="3" id="KW-0677">Repeat</keyword>
<feature type="transmembrane region" description="Helical" evidence="8">
    <location>
        <begin position="139"/>
        <end position="158"/>
    </location>
</feature>
<evidence type="ECO:0000313" key="10">
    <source>
        <dbReference type="Proteomes" id="UP000030745"/>
    </source>
</evidence>
<dbReference type="OrthoDB" id="201048at2759"/>
<dbReference type="PANTHER" id="PTHR24223:SF443">
    <property type="entry name" value="MULTIDRUG-RESISTANCE LIKE PROTEIN 1, ISOFORM I"/>
    <property type="match status" value="1"/>
</dbReference>
<evidence type="ECO:0000256" key="1">
    <source>
        <dbReference type="ARBA" id="ARBA00004127"/>
    </source>
</evidence>
<dbReference type="SUPFAM" id="SSF90123">
    <property type="entry name" value="ABC transporter transmembrane region"/>
    <property type="match status" value="1"/>
</dbReference>
<accession>A0A067BMG3</accession>
<dbReference type="EMBL" id="KK583353">
    <property type="protein sequence ID" value="KDO19398.1"/>
    <property type="molecule type" value="Genomic_DNA"/>
</dbReference>
<comment type="subcellular location">
    <subcellularLocation>
        <location evidence="1">Endomembrane system</location>
        <topology evidence="1">Multi-pass membrane protein</topology>
    </subcellularLocation>
</comment>
<evidence type="ECO:0000256" key="8">
    <source>
        <dbReference type="SAM" id="Phobius"/>
    </source>
</evidence>
<evidence type="ECO:0000256" key="3">
    <source>
        <dbReference type="ARBA" id="ARBA00022737"/>
    </source>
</evidence>
<evidence type="ECO:0000256" key="2">
    <source>
        <dbReference type="ARBA" id="ARBA00022692"/>
    </source>
</evidence>
<dbReference type="RefSeq" id="XP_012209902.1">
    <property type="nucleotide sequence ID" value="XM_012354512.1"/>
</dbReference>
<keyword evidence="10" id="KW-1185">Reference proteome</keyword>
<dbReference type="GO" id="GO:0005524">
    <property type="term" value="F:ATP binding"/>
    <property type="evidence" value="ECO:0007669"/>
    <property type="project" value="UniProtKB-KW"/>
</dbReference>
<dbReference type="InterPro" id="IPR050173">
    <property type="entry name" value="ABC_transporter_C-like"/>
</dbReference>
<protein>
    <recommendedName>
        <fullName evidence="11">ABC transmembrane type-1 domain-containing protein</fullName>
    </recommendedName>
</protein>
<keyword evidence="5" id="KW-0067">ATP-binding</keyword>
<feature type="transmembrane region" description="Helical" evidence="8">
    <location>
        <begin position="84"/>
        <end position="103"/>
    </location>
</feature>
<dbReference type="GO" id="GO:0042626">
    <property type="term" value="F:ATPase-coupled transmembrane transporter activity"/>
    <property type="evidence" value="ECO:0007669"/>
    <property type="project" value="TreeGrafter"/>
</dbReference>
<evidence type="ECO:0000256" key="4">
    <source>
        <dbReference type="ARBA" id="ARBA00022741"/>
    </source>
</evidence>
<evidence type="ECO:0000256" key="6">
    <source>
        <dbReference type="ARBA" id="ARBA00022989"/>
    </source>
</evidence>
<evidence type="ECO:0000256" key="5">
    <source>
        <dbReference type="ARBA" id="ARBA00022840"/>
    </source>
</evidence>
<dbReference type="PANTHER" id="PTHR24223">
    <property type="entry name" value="ATP-BINDING CASSETTE SUB-FAMILY C"/>
    <property type="match status" value="1"/>
</dbReference>
<feature type="transmembrane region" description="Helical" evidence="8">
    <location>
        <begin position="43"/>
        <end position="64"/>
    </location>
</feature>
<dbReference type="InterPro" id="IPR036640">
    <property type="entry name" value="ABC1_TM_sf"/>
</dbReference>
<organism evidence="9 10">
    <name type="scientific">Saprolegnia parasitica (strain CBS 223.65)</name>
    <dbReference type="NCBI Taxonomy" id="695850"/>
    <lineage>
        <taxon>Eukaryota</taxon>
        <taxon>Sar</taxon>
        <taxon>Stramenopiles</taxon>
        <taxon>Oomycota</taxon>
        <taxon>Saprolegniomycetes</taxon>
        <taxon>Saprolegniales</taxon>
        <taxon>Saprolegniaceae</taxon>
        <taxon>Saprolegnia</taxon>
    </lineage>
</organism>
<dbReference type="KEGG" id="spar:SPRG_15139"/>
<gene>
    <name evidence="9" type="ORF">SPRG_15139</name>
</gene>
<dbReference type="Proteomes" id="UP000030745">
    <property type="component" value="Unassembled WGS sequence"/>
</dbReference>
<dbReference type="AlphaFoldDB" id="A0A067BMG3"/>
<keyword evidence="4" id="KW-0547">Nucleotide-binding</keyword>
<dbReference type="GeneID" id="24136902"/>
<name>A0A067BMG3_SAPPC</name>
<keyword evidence="2 8" id="KW-0812">Transmembrane</keyword>
<dbReference type="GO" id="GO:0016020">
    <property type="term" value="C:membrane"/>
    <property type="evidence" value="ECO:0007669"/>
    <property type="project" value="InterPro"/>
</dbReference>
<evidence type="ECO:0008006" key="11">
    <source>
        <dbReference type="Google" id="ProtNLM"/>
    </source>
</evidence>
<dbReference type="VEuPathDB" id="FungiDB:SPRG_15139"/>